<dbReference type="SUPFAM" id="SSF51658">
    <property type="entry name" value="Xylose isomerase-like"/>
    <property type="match status" value="1"/>
</dbReference>
<dbReference type="AlphaFoldDB" id="A0A841L6V8"/>
<evidence type="ECO:0000313" key="1">
    <source>
        <dbReference type="EMBL" id="MBB6218129.1"/>
    </source>
</evidence>
<dbReference type="Proteomes" id="UP000579281">
    <property type="component" value="Unassembled WGS sequence"/>
</dbReference>
<dbReference type="Gene3D" id="3.20.20.150">
    <property type="entry name" value="Divalent-metal-dependent TIM barrel enzymes"/>
    <property type="match status" value="1"/>
</dbReference>
<organism evidence="1 2">
    <name type="scientific">Anaerosolibacter carboniphilus</name>
    <dbReference type="NCBI Taxonomy" id="1417629"/>
    <lineage>
        <taxon>Bacteria</taxon>
        <taxon>Bacillati</taxon>
        <taxon>Bacillota</taxon>
        <taxon>Clostridia</taxon>
        <taxon>Peptostreptococcales</taxon>
        <taxon>Thermotaleaceae</taxon>
        <taxon>Anaerosolibacter</taxon>
    </lineage>
</organism>
<dbReference type="EMBL" id="JACHEN010000033">
    <property type="protein sequence ID" value="MBB6218129.1"/>
    <property type="molecule type" value="Genomic_DNA"/>
</dbReference>
<gene>
    <name evidence="1" type="ORF">HNQ80_004269</name>
</gene>
<evidence type="ECO:0000313" key="2">
    <source>
        <dbReference type="Proteomes" id="UP000579281"/>
    </source>
</evidence>
<dbReference type="RefSeq" id="WP_184312626.1">
    <property type="nucleotide sequence ID" value="NZ_JACHEN010000033.1"/>
</dbReference>
<sequence>MENFMIGQYGKFDYSKFARDFKENFYGIEACLFENENDVEYLVAEAEKGDFNIGIHFPLRFGISRLRDPQFLSLDEEIRSNTFNIMENEFIYIKEKQVNPKYILFHFPKPVILDETVSWNNWRFADPSEYVFESQYRLEEFKKNSSFLFQWLSEKGRQYNFMPVLELDALNQYVYETQFIEEQLGLFPNIRICLDLGRLHLQDEIDTKFSAMDIIKKFANFTEIVHLWNVRVNENIDNRHYPALPRLKPEDGWAPIEKYIRQIKLQNKHVKIMFEHRSDLISDKDLDECYSWINDLLK</sequence>
<evidence type="ECO:0008006" key="3">
    <source>
        <dbReference type="Google" id="ProtNLM"/>
    </source>
</evidence>
<comment type="caution">
    <text evidence="1">The sequence shown here is derived from an EMBL/GenBank/DDBJ whole genome shotgun (WGS) entry which is preliminary data.</text>
</comment>
<keyword evidence="2" id="KW-1185">Reference proteome</keyword>
<protein>
    <recommendedName>
        <fullName evidence="3">Sugar phosphate isomerase/epimerase</fullName>
    </recommendedName>
</protein>
<name>A0A841L6V8_9FIRM</name>
<proteinExistence type="predicted"/>
<reference evidence="1 2" key="1">
    <citation type="submission" date="2020-08" db="EMBL/GenBank/DDBJ databases">
        <title>Genomic Encyclopedia of Type Strains, Phase IV (KMG-IV): sequencing the most valuable type-strain genomes for metagenomic binning, comparative biology and taxonomic classification.</title>
        <authorList>
            <person name="Goeker M."/>
        </authorList>
    </citation>
    <scope>NUCLEOTIDE SEQUENCE [LARGE SCALE GENOMIC DNA]</scope>
    <source>
        <strain evidence="1 2">DSM 103526</strain>
    </source>
</reference>
<accession>A0A841L6V8</accession>
<dbReference type="InterPro" id="IPR036237">
    <property type="entry name" value="Xyl_isomerase-like_sf"/>
</dbReference>